<evidence type="ECO:0000313" key="2">
    <source>
        <dbReference type="EMBL" id="SKA97152.1"/>
    </source>
</evidence>
<proteinExistence type="predicted"/>
<reference evidence="3" key="1">
    <citation type="submission" date="2017-02" db="EMBL/GenBank/DDBJ databases">
        <authorList>
            <person name="Varghese N."/>
            <person name="Submissions S."/>
        </authorList>
    </citation>
    <scope>NUCLEOTIDE SEQUENCE [LARGE SCALE GENOMIC DNA]</scope>
    <source>
        <strain evidence="3">ATCC 700200</strain>
    </source>
</reference>
<feature type="domain" description="Lipid/polyisoprenoid-binding YceI-like" evidence="1">
    <location>
        <begin position="15"/>
        <end position="171"/>
    </location>
</feature>
<dbReference type="EMBL" id="FUYE01000007">
    <property type="protein sequence ID" value="SKA97152.1"/>
    <property type="molecule type" value="Genomic_DNA"/>
</dbReference>
<gene>
    <name evidence="2" type="ORF">SAMN02745166_02558</name>
</gene>
<sequence length="175" mass="19034">MALPAFADEVWQGSSVITFSGTSTLHDWEGKVSAKPFETRVSEDASGKPTRIQAEVVVDATQMDTAEPKRDENIRKAMKVTDYPLIRGSINAPVNAVAADGVTPTKLPLKLTLLGKTQNVEGTVTNWKRTNDKASFDLDFELSMKESGISVPSVLFFIRVGDAVKVHATVTLLQK</sequence>
<keyword evidence="3" id="KW-1185">Reference proteome</keyword>
<dbReference type="InterPro" id="IPR007372">
    <property type="entry name" value="Lipid/polyisoprenoid-bd_YceI"/>
</dbReference>
<dbReference type="Gene3D" id="2.40.128.110">
    <property type="entry name" value="Lipid/polyisoprenoid-binding, YceI-like"/>
    <property type="match status" value="1"/>
</dbReference>
<name>A0A1T4Y5P6_9BACT</name>
<evidence type="ECO:0000313" key="3">
    <source>
        <dbReference type="Proteomes" id="UP000190774"/>
    </source>
</evidence>
<dbReference type="Pfam" id="PF04264">
    <property type="entry name" value="YceI"/>
    <property type="match status" value="1"/>
</dbReference>
<protein>
    <submittedName>
        <fullName evidence="2">YceI-like domain-containing protein</fullName>
    </submittedName>
</protein>
<dbReference type="STRING" id="48467.SAMN02745166_02558"/>
<dbReference type="SUPFAM" id="SSF101874">
    <property type="entry name" value="YceI-like"/>
    <property type="match status" value="1"/>
</dbReference>
<dbReference type="AlphaFoldDB" id="A0A1T4Y5P6"/>
<dbReference type="Proteomes" id="UP000190774">
    <property type="component" value="Unassembled WGS sequence"/>
</dbReference>
<dbReference type="InterPro" id="IPR036761">
    <property type="entry name" value="TTHA0802/YceI-like_sf"/>
</dbReference>
<organism evidence="2 3">
    <name type="scientific">Prosthecobacter debontii</name>
    <dbReference type="NCBI Taxonomy" id="48467"/>
    <lineage>
        <taxon>Bacteria</taxon>
        <taxon>Pseudomonadati</taxon>
        <taxon>Verrucomicrobiota</taxon>
        <taxon>Verrucomicrobiia</taxon>
        <taxon>Verrucomicrobiales</taxon>
        <taxon>Verrucomicrobiaceae</taxon>
        <taxon>Prosthecobacter</taxon>
    </lineage>
</organism>
<evidence type="ECO:0000259" key="1">
    <source>
        <dbReference type="Pfam" id="PF04264"/>
    </source>
</evidence>
<accession>A0A1T4Y5P6</accession>